<evidence type="ECO:0000313" key="2">
    <source>
        <dbReference type="EMBL" id="KAK0573331.1"/>
    </source>
</evidence>
<feature type="compositionally biased region" description="Basic and acidic residues" evidence="1">
    <location>
        <begin position="1"/>
        <end position="20"/>
    </location>
</feature>
<evidence type="ECO:0000313" key="3">
    <source>
        <dbReference type="Proteomes" id="UP001168877"/>
    </source>
</evidence>
<comment type="caution">
    <text evidence="2">The sequence shown here is derived from an EMBL/GenBank/DDBJ whole genome shotgun (WGS) entry which is preliminary data.</text>
</comment>
<organism evidence="2 3">
    <name type="scientific">Acer saccharum</name>
    <name type="common">Sugar maple</name>
    <dbReference type="NCBI Taxonomy" id="4024"/>
    <lineage>
        <taxon>Eukaryota</taxon>
        <taxon>Viridiplantae</taxon>
        <taxon>Streptophyta</taxon>
        <taxon>Embryophyta</taxon>
        <taxon>Tracheophyta</taxon>
        <taxon>Spermatophyta</taxon>
        <taxon>Magnoliopsida</taxon>
        <taxon>eudicotyledons</taxon>
        <taxon>Gunneridae</taxon>
        <taxon>Pentapetalae</taxon>
        <taxon>rosids</taxon>
        <taxon>malvids</taxon>
        <taxon>Sapindales</taxon>
        <taxon>Sapindaceae</taxon>
        <taxon>Hippocastanoideae</taxon>
        <taxon>Acereae</taxon>
        <taxon>Acer</taxon>
    </lineage>
</organism>
<dbReference type="AlphaFoldDB" id="A0AA39RGI7"/>
<feature type="compositionally biased region" description="Polar residues" evidence="1">
    <location>
        <begin position="83"/>
        <end position="102"/>
    </location>
</feature>
<evidence type="ECO:0000256" key="1">
    <source>
        <dbReference type="SAM" id="MobiDB-lite"/>
    </source>
</evidence>
<feature type="region of interest" description="Disordered" evidence="1">
    <location>
        <begin position="1"/>
        <end position="102"/>
    </location>
</feature>
<keyword evidence="3" id="KW-1185">Reference proteome</keyword>
<accession>A0AA39RGI7</accession>
<gene>
    <name evidence="2" type="ORF">LWI29_006539</name>
</gene>
<reference evidence="2" key="1">
    <citation type="journal article" date="2022" name="Plant J.">
        <title>Strategies of tolerance reflected in two North American maple genomes.</title>
        <authorList>
            <person name="McEvoy S.L."/>
            <person name="Sezen U.U."/>
            <person name="Trouern-Trend A."/>
            <person name="McMahon S.M."/>
            <person name="Schaberg P.G."/>
            <person name="Yang J."/>
            <person name="Wegrzyn J.L."/>
            <person name="Swenson N.G."/>
        </authorList>
    </citation>
    <scope>NUCLEOTIDE SEQUENCE</scope>
    <source>
        <strain evidence="2">NS2018</strain>
    </source>
</reference>
<protein>
    <submittedName>
        <fullName evidence="2">Uncharacterized protein</fullName>
    </submittedName>
</protein>
<name>A0AA39RGI7_ACESA</name>
<feature type="region of interest" description="Disordered" evidence="1">
    <location>
        <begin position="176"/>
        <end position="203"/>
    </location>
</feature>
<feature type="compositionally biased region" description="Low complexity" evidence="1">
    <location>
        <begin position="186"/>
        <end position="197"/>
    </location>
</feature>
<sequence>MDGKNEQSNEVKSPERDKGTNDAMNEPFGPWMQVSYGRQGRGNLGPNQNGNKNGNSGKNGNGFRYTNGTPTPGAGNYGKVGSGTKNVNEPSTSGAENSRQTMGNIKDIAEEVTAVEGQTSVDSQEKVLPSNILTEISNQDFGNKKKTAPFANKYLAHPVTGKGVYNKQLKENVNDKWGKKTGKGLSQPSSTTPSTQPISMDEDIDDSGVLQSLHKNILDSEVPESSNQEIRPPPLFISPSPQPPVHCGREVVSTGPSQNQSIEKRKSFVAEPSCPISKRERSPVPALWEHIRHGICQISFDEDKEIPLAKNKRPRASEVGAASNEETQEVVNLAISVAGEVVSNTIPEKTPRVAFLRAVPFPKAHAPGLGASNLAPYSAREVIIVMSNGLTFFGALS</sequence>
<reference evidence="2" key="2">
    <citation type="submission" date="2023-06" db="EMBL/GenBank/DDBJ databases">
        <authorList>
            <person name="Swenson N.G."/>
            <person name="Wegrzyn J.L."/>
            <person name="Mcevoy S.L."/>
        </authorList>
    </citation>
    <scope>NUCLEOTIDE SEQUENCE</scope>
    <source>
        <strain evidence="2">NS2018</strain>
        <tissue evidence="2">Leaf</tissue>
    </source>
</reference>
<feature type="compositionally biased region" description="Low complexity" evidence="1">
    <location>
        <begin position="44"/>
        <end position="62"/>
    </location>
</feature>
<dbReference type="EMBL" id="JAUESC010000387">
    <property type="protein sequence ID" value="KAK0573331.1"/>
    <property type="molecule type" value="Genomic_DNA"/>
</dbReference>
<proteinExistence type="predicted"/>
<dbReference type="Proteomes" id="UP001168877">
    <property type="component" value="Unassembled WGS sequence"/>
</dbReference>